<evidence type="ECO:0000313" key="2">
    <source>
        <dbReference type="EMBL" id="EGT51371.1"/>
    </source>
</evidence>
<keyword evidence="3" id="KW-1185">Reference proteome</keyword>
<gene>
    <name evidence="2" type="ORF">CAEBREN_24585</name>
</gene>
<organism evidence="3">
    <name type="scientific">Caenorhabditis brenneri</name>
    <name type="common">Nematode worm</name>
    <dbReference type="NCBI Taxonomy" id="135651"/>
    <lineage>
        <taxon>Eukaryota</taxon>
        <taxon>Metazoa</taxon>
        <taxon>Ecdysozoa</taxon>
        <taxon>Nematoda</taxon>
        <taxon>Chromadorea</taxon>
        <taxon>Rhabditida</taxon>
        <taxon>Rhabditina</taxon>
        <taxon>Rhabditomorpha</taxon>
        <taxon>Rhabditoidea</taxon>
        <taxon>Rhabditidae</taxon>
        <taxon>Peloderinae</taxon>
        <taxon>Caenorhabditis</taxon>
    </lineage>
</organism>
<feature type="region of interest" description="Disordered" evidence="1">
    <location>
        <begin position="103"/>
        <end position="126"/>
    </location>
</feature>
<dbReference type="EMBL" id="GL379833">
    <property type="protein sequence ID" value="EGT51371.1"/>
    <property type="molecule type" value="Genomic_DNA"/>
</dbReference>
<reference evidence="3" key="1">
    <citation type="submission" date="2011-07" db="EMBL/GenBank/DDBJ databases">
        <authorList>
            <consortium name="Caenorhabditis brenneri Sequencing and Analysis Consortium"/>
            <person name="Wilson R.K."/>
        </authorList>
    </citation>
    <scope>NUCLEOTIDE SEQUENCE [LARGE SCALE GENOMIC DNA]</scope>
    <source>
        <strain evidence="3">PB2801</strain>
    </source>
</reference>
<sequence>MDECSRRIYGIPFLHPKSFEHICRKCYKKCTQEEKISDQKRPCIKHYQVFRKNRRPQNKIKIVCSKSTCFSSVMRKDIRKHPVSESWICLSCYKKEVRQLEFQAETKEETPETQNPAPPEDPPGASISYEIYQEALKVYEELRKTEDLPSVAEDNFRFS</sequence>
<dbReference type="HOGENOM" id="CLU_140557_0_0_1"/>
<name>G0N343_CAEBE</name>
<dbReference type="InParanoid" id="G0N343"/>
<dbReference type="AlphaFoldDB" id="G0N343"/>
<dbReference type="Proteomes" id="UP000008068">
    <property type="component" value="Unassembled WGS sequence"/>
</dbReference>
<proteinExistence type="predicted"/>
<evidence type="ECO:0000313" key="3">
    <source>
        <dbReference type="Proteomes" id="UP000008068"/>
    </source>
</evidence>
<protein>
    <submittedName>
        <fullName evidence="2">Uncharacterized protein</fullName>
    </submittedName>
</protein>
<accession>G0N343</accession>
<evidence type="ECO:0000256" key="1">
    <source>
        <dbReference type="SAM" id="MobiDB-lite"/>
    </source>
</evidence>